<protein>
    <submittedName>
        <fullName evidence="5">Transcriptional regulator, LacI family</fullName>
    </submittedName>
</protein>
<dbReference type="InterPro" id="IPR001761">
    <property type="entry name" value="Peripla_BP/Lac1_sug-bd_dom"/>
</dbReference>
<keyword evidence="3" id="KW-0804">Transcription</keyword>
<dbReference type="PANTHER" id="PTHR30146:SF145">
    <property type="entry name" value="RIBOSE OPERON REPRESSOR"/>
    <property type="match status" value="1"/>
</dbReference>
<dbReference type="GO" id="GO:0000976">
    <property type="term" value="F:transcription cis-regulatory region binding"/>
    <property type="evidence" value="ECO:0007669"/>
    <property type="project" value="TreeGrafter"/>
</dbReference>
<comment type="caution">
    <text evidence="5">The sequence shown here is derived from an EMBL/GenBank/DDBJ whole genome shotgun (WGS) entry which is preliminary data.</text>
</comment>
<accession>A0A072NE47</accession>
<dbReference type="PANTHER" id="PTHR30146">
    <property type="entry name" value="LACI-RELATED TRANSCRIPTIONAL REPRESSOR"/>
    <property type="match status" value="1"/>
</dbReference>
<reference evidence="5 6" key="1">
    <citation type="submission" date="2014-04" db="EMBL/GenBank/DDBJ databases">
        <title>Draft genome sequence of Bacillus azotoformans MEV2011, a (co-) denitrifying strain unable to grow in the presence of oxygen.</title>
        <authorList>
            <person name="Nielsen M."/>
            <person name="Schreiber L."/>
            <person name="Finster K."/>
            <person name="Schramm A."/>
        </authorList>
    </citation>
    <scope>NUCLEOTIDE SEQUENCE [LARGE SCALE GENOMIC DNA]</scope>
    <source>
        <strain evidence="5 6">MEV2011</strain>
    </source>
</reference>
<evidence type="ECO:0000313" key="6">
    <source>
        <dbReference type="Proteomes" id="UP000027936"/>
    </source>
</evidence>
<evidence type="ECO:0000259" key="4">
    <source>
        <dbReference type="PROSITE" id="PS50932"/>
    </source>
</evidence>
<dbReference type="InterPro" id="IPR000843">
    <property type="entry name" value="HTH_LacI"/>
</dbReference>
<name>A0A072NE47_SCHAZ</name>
<organism evidence="5 6">
    <name type="scientific">Schinkia azotoformans MEV2011</name>
    <dbReference type="NCBI Taxonomy" id="1348973"/>
    <lineage>
        <taxon>Bacteria</taxon>
        <taxon>Bacillati</taxon>
        <taxon>Bacillota</taxon>
        <taxon>Bacilli</taxon>
        <taxon>Bacillales</taxon>
        <taxon>Bacillaceae</taxon>
        <taxon>Calidifontibacillus/Schinkia group</taxon>
        <taxon>Schinkia</taxon>
    </lineage>
</organism>
<dbReference type="PROSITE" id="PS00356">
    <property type="entry name" value="HTH_LACI_1"/>
    <property type="match status" value="1"/>
</dbReference>
<dbReference type="InterPro" id="IPR010982">
    <property type="entry name" value="Lambda_DNA-bd_dom_sf"/>
</dbReference>
<dbReference type="Pfam" id="PF00356">
    <property type="entry name" value="LacI"/>
    <property type="match status" value="1"/>
</dbReference>
<dbReference type="Proteomes" id="UP000027936">
    <property type="component" value="Unassembled WGS sequence"/>
</dbReference>
<dbReference type="Gene3D" id="3.40.50.2300">
    <property type="match status" value="2"/>
</dbReference>
<proteinExistence type="predicted"/>
<dbReference type="CDD" id="cd19977">
    <property type="entry name" value="PBP1_EndR-like"/>
    <property type="match status" value="1"/>
</dbReference>
<evidence type="ECO:0000256" key="2">
    <source>
        <dbReference type="ARBA" id="ARBA00023125"/>
    </source>
</evidence>
<dbReference type="SUPFAM" id="SSF53822">
    <property type="entry name" value="Periplasmic binding protein-like I"/>
    <property type="match status" value="1"/>
</dbReference>
<gene>
    <name evidence="5" type="ORF">M670_05014</name>
</gene>
<dbReference type="Gene3D" id="1.10.260.40">
    <property type="entry name" value="lambda repressor-like DNA-binding domains"/>
    <property type="match status" value="1"/>
</dbReference>
<dbReference type="GO" id="GO:0003700">
    <property type="term" value="F:DNA-binding transcription factor activity"/>
    <property type="evidence" value="ECO:0007669"/>
    <property type="project" value="TreeGrafter"/>
</dbReference>
<dbReference type="SUPFAM" id="SSF47413">
    <property type="entry name" value="lambda repressor-like DNA-binding domains"/>
    <property type="match status" value="1"/>
</dbReference>
<keyword evidence="1" id="KW-0805">Transcription regulation</keyword>
<dbReference type="PATRIC" id="fig|1348973.3.peg.4860"/>
<keyword evidence="2" id="KW-0238">DNA-binding</keyword>
<dbReference type="InterPro" id="IPR028082">
    <property type="entry name" value="Peripla_BP_I"/>
</dbReference>
<dbReference type="OrthoDB" id="1639518at2"/>
<dbReference type="SMART" id="SM00354">
    <property type="entry name" value="HTH_LACI"/>
    <property type="match status" value="1"/>
</dbReference>
<feature type="domain" description="HTH lacI-type" evidence="4">
    <location>
        <begin position="4"/>
        <end position="59"/>
    </location>
</feature>
<dbReference type="AlphaFoldDB" id="A0A072NE47"/>
<dbReference type="CDD" id="cd01392">
    <property type="entry name" value="HTH_LacI"/>
    <property type="match status" value="1"/>
</dbReference>
<evidence type="ECO:0000256" key="3">
    <source>
        <dbReference type="ARBA" id="ARBA00023163"/>
    </source>
</evidence>
<evidence type="ECO:0000313" key="5">
    <source>
        <dbReference type="EMBL" id="KEF35826.1"/>
    </source>
</evidence>
<dbReference type="Pfam" id="PF00532">
    <property type="entry name" value="Peripla_BP_1"/>
    <property type="match status" value="1"/>
</dbReference>
<evidence type="ECO:0000256" key="1">
    <source>
        <dbReference type="ARBA" id="ARBA00023015"/>
    </source>
</evidence>
<sequence length="333" mass="37741">MKKITMADVAQMANVSKSTVSQYLNHRYEYMSEDTRTRIEEAIATLGYRPNILARSLKQKKTSTIGVIVANILHMFSTQVIRAIEDVCSSEDINVIVCNADDNPEKEKKYIEMLRAKQVDGLVVFPTGDNLELYESMKKEKYPLIFVDRMVKGMNIPSVLLDNETASEMAVDHLYSRGYRRIAMLTTPLDKGITPRVERVEGYKKALKERSLIVPPGYIKGVKLTDMQNVLEEMFNQPEVPEALFSGNDLTLLEILKFVKKKGMSIPRDLALISIDEVSFSEIYEPSLTIISQPAFEMGKYAAEKLLEQIRSNAKPDPMNVRFSPSIVVRKST</sequence>
<dbReference type="PROSITE" id="PS50932">
    <property type="entry name" value="HTH_LACI_2"/>
    <property type="match status" value="1"/>
</dbReference>
<dbReference type="EMBL" id="JJRY01000050">
    <property type="protein sequence ID" value="KEF35826.1"/>
    <property type="molecule type" value="Genomic_DNA"/>
</dbReference>